<dbReference type="eggNOG" id="ENOG502QWDP">
    <property type="taxonomic scope" value="Eukaryota"/>
</dbReference>
<dbReference type="EMBL" id="DS985214">
    <property type="protein sequence ID" value="EEY14435.1"/>
    <property type="molecule type" value="Genomic_DNA"/>
</dbReference>
<dbReference type="AlphaFoldDB" id="C9S6C3"/>
<dbReference type="CDD" id="cd02440">
    <property type="entry name" value="AdoMet_MTases"/>
    <property type="match status" value="1"/>
</dbReference>
<dbReference type="OMA" id="TWFREIN"/>
<protein>
    <submittedName>
        <fullName evidence="2">Methyltransferase</fullName>
    </submittedName>
</protein>
<dbReference type="PANTHER" id="PTHR43591">
    <property type="entry name" value="METHYLTRANSFERASE"/>
    <property type="match status" value="1"/>
</dbReference>
<organism evidence="3">
    <name type="scientific">Verticillium alfalfae (strain VaMs.102 / ATCC MYA-4576 / FGSC 10136)</name>
    <name type="common">Verticillium wilt of alfalfa</name>
    <name type="synonym">Verticillium albo-atrum</name>
    <dbReference type="NCBI Taxonomy" id="526221"/>
    <lineage>
        <taxon>Eukaryota</taxon>
        <taxon>Fungi</taxon>
        <taxon>Dikarya</taxon>
        <taxon>Ascomycota</taxon>
        <taxon>Pezizomycotina</taxon>
        <taxon>Sordariomycetes</taxon>
        <taxon>Hypocreomycetidae</taxon>
        <taxon>Glomerellales</taxon>
        <taxon>Plectosphaerellaceae</taxon>
        <taxon>Verticillium</taxon>
    </lineage>
</organism>
<evidence type="ECO:0000313" key="2">
    <source>
        <dbReference type="EMBL" id="EEY14435.1"/>
    </source>
</evidence>
<dbReference type="Proteomes" id="UP000008698">
    <property type="component" value="Unassembled WGS sequence"/>
</dbReference>
<dbReference type="RefSeq" id="XP_003008861.1">
    <property type="nucleotide sequence ID" value="XM_003008815.1"/>
</dbReference>
<keyword evidence="2" id="KW-0489">Methyltransferase</keyword>
<comment type="similarity">
    <text evidence="1">Belongs to the methyltransferase superfamily. LaeA methyltransferase family.</text>
</comment>
<dbReference type="OrthoDB" id="2013972at2759"/>
<keyword evidence="3" id="KW-1185">Reference proteome</keyword>
<proteinExistence type="inferred from homology"/>
<evidence type="ECO:0000256" key="1">
    <source>
        <dbReference type="ARBA" id="ARBA00038158"/>
    </source>
</evidence>
<dbReference type="SUPFAM" id="SSF53335">
    <property type="entry name" value="S-adenosyl-L-methionine-dependent methyltransferases"/>
    <property type="match status" value="1"/>
</dbReference>
<gene>
    <name evidence="2" type="ORF">VDBG_00543</name>
</gene>
<sequence>MAIDPPHQPPPPPRPLDPYAFTFESIPDRSPAMMTSMHYDPYSPAGFLHRAPLSRLWHLLTPNRGSESITDSIANFPQRFGRTYHAYQAGSYVFPNDDVECERLELQGLVMTELFGGKWFLAPFPAERPPTRILDVGTGTGIWALEMGDRFPEARVYGIDLSPIQPTAVPSNVHFFVQDASERWDWREPLDFVFVRGGIGSFANFKEEIVRQALTIWSQAAGSRRKKINCDSQSDDGTLLPDSALQRWFDDMNAASEMIQRPLSQAHLAKNWLAEVGFVDIHEKCYKIPLNGWAKDPRYKALGKLWEQNWMSGLSGWSMSLFTQVLGRTPEEVEVRTHAAQVHQCPHV</sequence>
<reference evidence="3" key="1">
    <citation type="journal article" date="2011" name="PLoS Pathog.">
        <title>Comparative genomics yields insights into niche adaptation of plant vascular wilt pathogens.</title>
        <authorList>
            <person name="Klosterman S.J."/>
            <person name="Subbarao K.V."/>
            <person name="Kang S."/>
            <person name="Veronese P."/>
            <person name="Gold S.E."/>
            <person name="Thomma B.P.H.J."/>
            <person name="Chen Z."/>
            <person name="Henrissat B."/>
            <person name="Lee Y.-H."/>
            <person name="Park J."/>
            <person name="Garcia-Pedrajas M.D."/>
            <person name="Barbara D.J."/>
            <person name="Anchieta A."/>
            <person name="de Jonge R."/>
            <person name="Santhanam P."/>
            <person name="Maruthachalam K."/>
            <person name="Atallah Z."/>
            <person name="Amyotte S.G."/>
            <person name="Paz Z."/>
            <person name="Inderbitzin P."/>
            <person name="Hayes R.J."/>
            <person name="Heiman D.I."/>
            <person name="Young S."/>
            <person name="Zeng Q."/>
            <person name="Engels R."/>
            <person name="Galagan J."/>
            <person name="Cuomo C.A."/>
            <person name="Dobinson K.F."/>
            <person name="Ma L.-J."/>
        </authorList>
    </citation>
    <scope>NUCLEOTIDE SEQUENCE [LARGE SCALE GENOMIC DNA]</scope>
    <source>
        <strain evidence="3">VaMs.102 / ATCC MYA-4576 / FGSC 10136</strain>
    </source>
</reference>
<accession>C9S6C3</accession>
<dbReference type="Gene3D" id="3.40.50.150">
    <property type="entry name" value="Vaccinia Virus protein VP39"/>
    <property type="match status" value="1"/>
</dbReference>
<dbReference type="PANTHER" id="PTHR43591:SF14">
    <property type="entry name" value="METHYLTRANSFERASE"/>
    <property type="match status" value="1"/>
</dbReference>
<dbReference type="GeneID" id="9529216"/>
<dbReference type="Pfam" id="PF13489">
    <property type="entry name" value="Methyltransf_23"/>
    <property type="match status" value="1"/>
</dbReference>
<dbReference type="KEGG" id="val:VDBG_00543"/>
<dbReference type="GO" id="GO:0008168">
    <property type="term" value="F:methyltransferase activity"/>
    <property type="evidence" value="ECO:0007669"/>
    <property type="project" value="UniProtKB-KW"/>
</dbReference>
<name>C9S6C3_VERA1</name>
<dbReference type="GO" id="GO:0032259">
    <property type="term" value="P:methylation"/>
    <property type="evidence" value="ECO:0007669"/>
    <property type="project" value="UniProtKB-KW"/>
</dbReference>
<evidence type="ECO:0000313" key="3">
    <source>
        <dbReference type="Proteomes" id="UP000008698"/>
    </source>
</evidence>
<dbReference type="InterPro" id="IPR029063">
    <property type="entry name" value="SAM-dependent_MTases_sf"/>
</dbReference>
<keyword evidence="2" id="KW-0808">Transferase</keyword>
<dbReference type="HOGENOM" id="CLU_010595_1_1_1"/>